<dbReference type="InterPro" id="IPR009057">
    <property type="entry name" value="Homeodomain-like_sf"/>
</dbReference>
<dbReference type="PROSITE" id="PS50977">
    <property type="entry name" value="HTH_TETR_2"/>
    <property type="match status" value="1"/>
</dbReference>
<dbReference type="SUPFAM" id="SSF46689">
    <property type="entry name" value="Homeodomain-like"/>
    <property type="match status" value="1"/>
</dbReference>
<dbReference type="RefSeq" id="WP_165325616.1">
    <property type="nucleotide sequence ID" value="NZ_CP049109.1"/>
</dbReference>
<keyword evidence="1 2" id="KW-0238">DNA-binding</keyword>
<reference evidence="4 5" key="1">
    <citation type="submission" date="2020-02" db="EMBL/GenBank/DDBJ databases">
        <authorList>
            <person name="Zheng R.K."/>
            <person name="Sun C.M."/>
        </authorList>
    </citation>
    <scope>NUCLEOTIDE SEQUENCE [LARGE SCALE GENOMIC DNA]</scope>
    <source>
        <strain evidence="5">zrk23</strain>
    </source>
</reference>
<evidence type="ECO:0000256" key="1">
    <source>
        <dbReference type="ARBA" id="ARBA00023125"/>
    </source>
</evidence>
<proteinExistence type="predicted"/>
<evidence type="ECO:0000313" key="4">
    <source>
        <dbReference type="EMBL" id="QIG78617.1"/>
    </source>
</evidence>
<dbReference type="EMBL" id="CP049109">
    <property type="protein sequence ID" value="QIG78617.1"/>
    <property type="molecule type" value="Genomic_DNA"/>
</dbReference>
<dbReference type="GO" id="GO:0003677">
    <property type="term" value="F:DNA binding"/>
    <property type="evidence" value="ECO:0007669"/>
    <property type="project" value="UniProtKB-UniRule"/>
</dbReference>
<feature type="domain" description="HTH tetR-type" evidence="3">
    <location>
        <begin position="19"/>
        <end position="80"/>
    </location>
</feature>
<protein>
    <submittedName>
        <fullName evidence="4">TetR/AcrR family transcriptional regulator</fullName>
    </submittedName>
</protein>
<evidence type="ECO:0000256" key="2">
    <source>
        <dbReference type="PROSITE-ProRule" id="PRU00335"/>
    </source>
</evidence>
<dbReference type="KEGG" id="spzr:G5C33_01670"/>
<organism evidence="4 5">
    <name type="scientific">Stakelama tenebrarum</name>
    <dbReference type="NCBI Taxonomy" id="2711215"/>
    <lineage>
        <taxon>Bacteria</taxon>
        <taxon>Pseudomonadati</taxon>
        <taxon>Pseudomonadota</taxon>
        <taxon>Alphaproteobacteria</taxon>
        <taxon>Sphingomonadales</taxon>
        <taxon>Sphingomonadaceae</taxon>
        <taxon>Stakelama</taxon>
    </lineage>
</organism>
<evidence type="ECO:0000259" key="3">
    <source>
        <dbReference type="PROSITE" id="PS50977"/>
    </source>
</evidence>
<dbReference type="AlphaFoldDB" id="A0A6G6Y1D1"/>
<gene>
    <name evidence="4" type="ORF">G5C33_01670</name>
</gene>
<feature type="DNA-binding region" description="H-T-H motif" evidence="2">
    <location>
        <begin position="43"/>
        <end position="62"/>
    </location>
</feature>
<keyword evidence="5" id="KW-1185">Reference proteome</keyword>
<dbReference type="Gene3D" id="1.10.357.10">
    <property type="entry name" value="Tetracycline Repressor, domain 2"/>
    <property type="match status" value="1"/>
</dbReference>
<name>A0A6G6Y1D1_9SPHN</name>
<evidence type="ECO:0000313" key="5">
    <source>
        <dbReference type="Proteomes" id="UP000501568"/>
    </source>
</evidence>
<sequence length="230" mass="25950">MVAAINEDHRVRVAKMRRERMVARLLQAVMECYAEHVLTGPPTVDEVIRRADVSRATFYKYFNSVDEAIEQRASELVDEMVESLKDLVNDRMKPILLFTVSVHLFLLRSVLDKTWGAFVARSDLLRSDGVLFQGMTSHLAAALEAHEVRFSDAEAARMLAIGTMREAIRAISQTDSPRRPFVDQVMAMILIGLGIECDVAAALVNEATIFIRGAAPDRLTWWRDPWHKPG</sequence>
<accession>A0A6G6Y1D1</accession>
<dbReference type="InterPro" id="IPR001647">
    <property type="entry name" value="HTH_TetR"/>
</dbReference>
<dbReference type="Proteomes" id="UP000501568">
    <property type="component" value="Chromosome"/>
</dbReference>